<comment type="cofactor">
    <cofactor evidence="2 9">
        <name>pyridoxal 5'-phosphate</name>
        <dbReference type="ChEBI" id="CHEBI:597326"/>
    </cofactor>
</comment>
<evidence type="ECO:0000256" key="4">
    <source>
        <dbReference type="ARBA" id="ARBA00022676"/>
    </source>
</evidence>
<dbReference type="Pfam" id="PF00343">
    <property type="entry name" value="Phosphorylase"/>
    <property type="match status" value="1"/>
</dbReference>
<comment type="function">
    <text evidence="8">Phosphorylase is an important allosteric enzyme in carbohydrate metabolism. Enzymes from different sources differ in their regulatory mechanisms and in their natural substrates. However, all known phosphorylases share catalytic and structural properties.</text>
</comment>
<keyword evidence="7 9" id="KW-0119">Carbohydrate metabolism</keyword>
<name>A0ABW9G918_9GAMM</name>
<comment type="catalytic activity">
    <reaction evidence="1 9">
        <text>[(1-&gt;4)-alpha-D-glucosyl](n) + phosphate = [(1-&gt;4)-alpha-D-glucosyl](n-1) + alpha-D-glucose 1-phosphate</text>
        <dbReference type="Rhea" id="RHEA:41732"/>
        <dbReference type="Rhea" id="RHEA-COMP:9584"/>
        <dbReference type="Rhea" id="RHEA-COMP:9586"/>
        <dbReference type="ChEBI" id="CHEBI:15444"/>
        <dbReference type="ChEBI" id="CHEBI:43474"/>
        <dbReference type="ChEBI" id="CHEBI:58601"/>
        <dbReference type="EC" id="2.4.1.1"/>
    </reaction>
</comment>
<evidence type="ECO:0000256" key="1">
    <source>
        <dbReference type="ARBA" id="ARBA00001275"/>
    </source>
</evidence>
<dbReference type="PANTHER" id="PTHR11468">
    <property type="entry name" value="GLYCOGEN PHOSPHORYLASE"/>
    <property type="match status" value="1"/>
</dbReference>
<keyword evidence="5 9" id="KW-0808">Transferase</keyword>
<accession>A0ABW9G918</accession>
<comment type="caution">
    <text evidence="10">The sequence shown here is derived from an EMBL/GenBank/DDBJ whole genome shotgun (WGS) entry which is preliminary data.</text>
</comment>
<dbReference type="Proteomes" id="UP001629953">
    <property type="component" value="Unassembled WGS sequence"/>
</dbReference>
<dbReference type="EMBL" id="JBEQCT010000007">
    <property type="protein sequence ID" value="MFM2486185.1"/>
    <property type="molecule type" value="Genomic_DNA"/>
</dbReference>
<dbReference type="InterPro" id="IPR011833">
    <property type="entry name" value="Glycg_phsphrylas"/>
</dbReference>
<dbReference type="EC" id="2.4.1.1" evidence="9"/>
<dbReference type="PIRSF" id="PIRSF000460">
    <property type="entry name" value="Pprylas_GlgP"/>
    <property type="match status" value="1"/>
</dbReference>
<keyword evidence="4 9" id="KW-0328">Glycosyltransferase</keyword>
<dbReference type="InterPro" id="IPR000811">
    <property type="entry name" value="Glyco_trans_35"/>
</dbReference>
<dbReference type="PROSITE" id="PS00102">
    <property type="entry name" value="PHOSPHORYLASE"/>
    <property type="match status" value="1"/>
</dbReference>
<reference evidence="10 11" key="1">
    <citation type="journal article" date="2013" name="Int. J. Syst. Evol. Microbiol.">
        <title>Celerinatantimonas yamalensis sp. nov., a cold-adapted diazotrophic bacterium from a cold permafrost brine.</title>
        <authorList>
            <person name="Shcherbakova V."/>
            <person name="Chuvilskaya N."/>
            <person name="Rivkina E."/>
            <person name="Demidov N."/>
            <person name="Uchaeva V."/>
            <person name="Suetin S."/>
            <person name="Suzina N."/>
            <person name="Gilichinsky D."/>
        </authorList>
    </citation>
    <scope>NUCLEOTIDE SEQUENCE [LARGE SCALE GENOMIC DNA]</scope>
    <source>
        <strain evidence="10 11">C7</strain>
    </source>
</reference>
<evidence type="ECO:0000256" key="6">
    <source>
        <dbReference type="ARBA" id="ARBA00022898"/>
    </source>
</evidence>
<evidence type="ECO:0000256" key="7">
    <source>
        <dbReference type="ARBA" id="ARBA00023277"/>
    </source>
</evidence>
<dbReference type="GO" id="GO:0004645">
    <property type="term" value="F:1,4-alpha-oligoglucan phosphorylase activity"/>
    <property type="evidence" value="ECO:0007669"/>
    <property type="project" value="UniProtKB-EC"/>
</dbReference>
<keyword evidence="6 9" id="KW-0663">Pyridoxal phosphate</keyword>
<gene>
    <name evidence="10" type="primary">glgP</name>
    <name evidence="10" type="ORF">ABUE30_14120</name>
</gene>
<sequence>MAMTHSFDPDQFHASFSYHLKTCVSNTTPLAHTWQALGLALQDMLRELPTKPTEGRHVNYLSMEFLLGRLTLNNLQNLGWFDAVKNSLADDHLNLTDILEQERDPALGNGGLGRLAACYLDAMATVNQSVTGYGLNYQYGLFRQSFEDHQQHEAPDDWHRDSYPWLIQSSVDSVQVHFGGVVHEDNGQSIWQSDFSVQGKASDLAVIGYHSAQYQTLRLWHAEAEHPFDLALFNQGKYLKAQQQDNQAARLTKVLYPNDNHAAGKRLRLMQQYFQCACAITDILRRHRQANRDIQSLASDEVIQLNDTHPAIAIVELLRQLIDEQQMSWSDAWALTQNCFAYTNHTLMPEALECWREPLFKQLLPRHYQLIKCIDAELLPLLQAHWPRQWHKKVKTLAICAKGQVRMANLSVIASFAVNGVAKLHSKLLIEELFVDYASLWPNKFTNITNGITPRRWLHQCNPALSSLISQTITQDWLTNLSQLQQLEALASDAAFQQRYQQIKQANKQALADVIMQLTGIVIHPYALFDVQIKRLHEYKRQHLKLLHILYLYHQLKTNPHAQIQPRVVIFAAKAAPGYALAKNIIYAINCVADTINHDPEIGDQLKVIFLPDYRVSLAEQIIPAADLSEQISMAGKEASGTGNMKLALNGALTIGTWDGANIEIAEQVGDEHIFIFGHRVESIRALLQCGYQPETVISQQPLLGQLLSYLSDGSFSHGNREAFTPLVESLTRGGDPYLVLADFQSYIDAQLRVEAHYQNSPAWLRSTILNTARCGIFSADRCIGEYQQRIWNRPRV</sequence>
<evidence type="ECO:0000313" key="11">
    <source>
        <dbReference type="Proteomes" id="UP001629953"/>
    </source>
</evidence>
<evidence type="ECO:0000313" key="10">
    <source>
        <dbReference type="EMBL" id="MFM2486185.1"/>
    </source>
</evidence>
<evidence type="ECO:0000256" key="8">
    <source>
        <dbReference type="ARBA" id="ARBA00025174"/>
    </source>
</evidence>
<dbReference type="PANTHER" id="PTHR11468:SF25">
    <property type="entry name" value="MALTODEXTRIN PHOSPHORYLASE"/>
    <property type="match status" value="1"/>
</dbReference>
<dbReference type="SUPFAM" id="SSF53756">
    <property type="entry name" value="UDP-Glycosyltransferase/glycogen phosphorylase"/>
    <property type="match status" value="1"/>
</dbReference>
<evidence type="ECO:0000256" key="3">
    <source>
        <dbReference type="ARBA" id="ARBA00006047"/>
    </source>
</evidence>
<evidence type="ECO:0000256" key="2">
    <source>
        <dbReference type="ARBA" id="ARBA00001933"/>
    </source>
</evidence>
<protein>
    <recommendedName>
        <fullName evidence="9">Alpha-1,4 glucan phosphorylase</fullName>
        <ecNumber evidence="9">2.4.1.1</ecNumber>
    </recommendedName>
</protein>
<proteinExistence type="inferred from homology"/>
<dbReference type="NCBIfam" id="TIGR02093">
    <property type="entry name" value="P_ylase"/>
    <property type="match status" value="1"/>
</dbReference>
<dbReference type="InterPro" id="IPR035090">
    <property type="entry name" value="Pyridoxal_P_attach_site"/>
</dbReference>
<keyword evidence="11" id="KW-1185">Reference proteome</keyword>
<dbReference type="CDD" id="cd04300">
    <property type="entry name" value="GT35_Glycogen_Phosphorylase"/>
    <property type="match status" value="1"/>
</dbReference>
<organism evidence="10 11">
    <name type="scientific">Celerinatantimonas yamalensis</name>
    <dbReference type="NCBI Taxonomy" id="559956"/>
    <lineage>
        <taxon>Bacteria</taxon>
        <taxon>Pseudomonadati</taxon>
        <taxon>Pseudomonadota</taxon>
        <taxon>Gammaproteobacteria</taxon>
        <taxon>Celerinatantimonadaceae</taxon>
        <taxon>Celerinatantimonas</taxon>
    </lineage>
</organism>
<evidence type="ECO:0000256" key="9">
    <source>
        <dbReference type="RuleBase" id="RU000587"/>
    </source>
</evidence>
<evidence type="ECO:0000256" key="5">
    <source>
        <dbReference type="ARBA" id="ARBA00022679"/>
    </source>
</evidence>
<dbReference type="Gene3D" id="3.40.50.2000">
    <property type="entry name" value="Glycogen Phosphorylase B"/>
    <property type="match status" value="2"/>
</dbReference>
<comment type="function">
    <text evidence="9">Allosteric enzyme that catalyzes the rate-limiting step in glycogen catabolism, the phosphorolytic cleavage of glycogen to produce glucose-1-phosphate, and plays a central role in maintaining cellular and organismal glucose homeostasis.</text>
</comment>
<comment type="similarity">
    <text evidence="3 9">Belongs to the glycogen phosphorylase family.</text>
</comment>